<sequence>MFLPFFEQLRAHKVPVSMREFLAFLDGMSAGLSTYDVEAFYYLARVSMVKDERNIDKFDQAFAAAFSGLENITAEQVLEAVDIPEEWLRKMSEKHLSPEEMAEIEAMGGFDKLMETLKDRLKEQEGRHEGGNKWVGTGGTSPFGAYGYNPEGVRIGQKEGRHGKAVKVWDKREFRNLDDSVELGTRNIKVALKRLRRWARDGANEELDLNGTIRSTAEQGYLDVKTRPERRNAVKVLLFLDVGGSMDPHIKVVEELFSAARAEFKHMEYFYFHNCLYEGVWRDNRRRWDAQTSTQEVLRTYGPDYRCIFVGDASMSPYEIAYPGGANEHWNPEAGSVWLTRAREQWKSSLWINPIPEKYWSYTQSITMVEEIFKDAMVPMTLEGLSRGMKALTK</sequence>
<evidence type="ECO:0000313" key="2">
    <source>
        <dbReference type="Proteomes" id="UP000530268"/>
    </source>
</evidence>
<keyword evidence="2" id="KW-1185">Reference proteome</keyword>
<gene>
    <name evidence="1" type="ORF">GGR95_002246</name>
</gene>
<comment type="caution">
    <text evidence="1">The sequence shown here is derived from an EMBL/GenBank/DDBJ whole genome shotgun (WGS) entry which is preliminary data.</text>
</comment>
<name>A0A7W6E4L3_9RHOB</name>
<dbReference type="PANTHER" id="PTHR39338:SF7">
    <property type="entry name" value="BLL6692 PROTEIN"/>
    <property type="match status" value="1"/>
</dbReference>
<dbReference type="InterPro" id="IPR008912">
    <property type="entry name" value="Uncharacterised_CoxE"/>
</dbReference>
<dbReference type="PANTHER" id="PTHR39338">
    <property type="entry name" value="BLL5662 PROTEIN-RELATED"/>
    <property type="match status" value="1"/>
</dbReference>
<evidence type="ECO:0008006" key="3">
    <source>
        <dbReference type="Google" id="ProtNLM"/>
    </source>
</evidence>
<evidence type="ECO:0000313" key="1">
    <source>
        <dbReference type="EMBL" id="MBB3994600.1"/>
    </source>
</evidence>
<protein>
    <recommendedName>
        <fullName evidence="3">VWA domain containing CoxE-like protein</fullName>
    </recommendedName>
</protein>
<dbReference type="Pfam" id="PF05762">
    <property type="entry name" value="VWA_CoxE"/>
    <property type="match status" value="1"/>
</dbReference>
<organism evidence="1 2">
    <name type="scientific">Sulfitobacter undariae</name>
    <dbReference type="NCBI Taxonomy" id="1563671"/>
    <lineage>
        <taxon>Bacteria</taxon>
        <taxon>Pseudomonadati</taxon>
        <taxon>Pseudomonadota</taxon>
        <taxon>Alphaproteobacteria</taxon>
        <taxon>Rhodobacterales</taxon>
        <taxon>Roseobacteraceae</taxon>
        <taxon>Sulfitobacter</taxon>
    </lineage>
</organism>
<reference evidence="1 2" key="1">
    <citation type="submission" date="2020-08" db="EMBL/GenBank/DDBJ databases">
        <title>Genomic Encyclopedia of Type Strains, Phase IV (KMG-IV): sequencing the most valuable type-strain genomes for metagenomic binning, comparative biology and taxonomic classification.</title>
        <authorList>
            <person name="Goeker M."/>
        </authorList>
    </citation>
    <scope>NUCLEOTIDE SEQUENCE [LARGE SCALE GENOMIC DNA]</scope>
    <source>
        <strain evidence="1 2">DSM 102234</strain>
    </source>
</reference>
<dbReference type="AlphaFoldDB" id="A0A7W6E4L3"/>
<proteinExistence type="predicted"/>
<dbReference type="Proteomes" id="UP000530268">
    <property type="component" value="Unassembled WGS sequence"/>
</dbReference>
<accession>A0A7W6E4L3</accession>
<dbReference type="RefSeq" id="WP_184565746.1">
    <property type="nucleotide sequence ID" value="NZ_JACIEI010000006.1"/>
</dbReference>
<dbReference type="EMBL" id="JACIEI010000006">
    <property type="protein sequence ID" value="MBB3994600.1"/>
    <property type="molecule type" value="Genomic_DNA"/>
</dbReference>